<dbReference type="OMA" id="ELELWIW"/>
<keyword evidence="5" id="KW-0677">Repeat</keyword>
<comment type="subcellular location">
    <subcellularLocation>
        <location evidence="1">Cytoplasm</location>
        <location evidence="1">Cytoskeleton</location>
    </subcellularLocation>
    <subcellularLocation>
        <location evidence="12">Endomembrane system</location>
        <topology evidence="12">Single-pass type IV membrane protein</topology>
        <orientation evidence="12">Cytoplasmic side</orientation>
    </subcellularLocation>
    <subcellularLocation>
        <location evidence="2">Nucleus membrane</location>
        <topology evidence="2">Single-pass membrane protein</topology>
        <orientation evidence="2">Cytoplasmic side</orientation>
    </subcellularLocation>
    <subcellularLocation>
        <location evidence="13">Nucleus membrane</location>
        <topology evidence="13">Single-pass type IV membrane protein</topology>
    </subcellularLocation>
</comment>
<keyword evidence="10" id="KW-0206">Cytoskeleton</keyword>
<evidence type="ECO:0000256" key="14">
    <source>
        <dbReference type="SAM" id="Coils"/>
    </source>
</evidence>
<dbReference type="PROSITE" id="PS00019">
    <property type="entry name" value="ACTININ_1"/>
    <property type="match status" value="1"/>
</dbReference>
<evidence type="ECO:0000313" key="18">
    <source>
        <dbReference type="EMBL" id="EGG24906.1"/>
    </source>
</evidence>
<evidence type="ECO:0000313" key="19">
    <source>
        <dbReference type="Proteomes" id="UP000007797"/>
    </source>
</evidence>
<evidence type="ECO:0000256" key="10">
    <source>
        <dbReference type="ARBA" id="ARBA00023212"/>
    </source>
</evidence>
<keyword evidence="3" id="KW-0963">Cytoplasm</keyword>
<feature type="domain" description="Calponin-homology (CH)" evidence="17">
    <location>
        <begin position="170"/>
        <end position="274"/>
    </location>
</feature>
<accession>F4PGS2</accession>
<evidence type="ECO:0000256" key="7">
    <source>
        <dbReference type="ARBA" id="ARBA00023054"/>
    </source>
</evidence>
<keyword evidence="11" id="KW-0539">Nucleus</keyword>
<proteinExistence type="predicted"/>
<dbReference type="OrthoDB" id="10017054at2759"/>
<dbReference type="FunFam" id="1.10.418.10:FF:000099">
    <property type="entry name" value="Nuclear anchorage protein 1"/>
    <property type="match status" value="1"/>
</dbReference>
<feature type="region of interest" description="Disordered" evidence="15">
    <location>
        <begin position="1041"/>
        <end position="1063"/>
    </location>
</feature>
<evidence type="ECO:0000256" key="11">
    <source>
        <dbReference type="ARBA" id="ARBA00023242"/>
    </source>
</evidence>
<dbReference type="STRING" id="1054147.F4PGS2"/>
<dbReference type="RefSeq" id="XP_004362757.1">
    <property type="nucleotide sequence ID" value="XM_004362700.1"/>
</dbReference>
<evidence type="ECO:0000256" key="1">
    <source>
        <dbReference type="ARBA" id="ARBA00004245"/>
    </source>
</evidence>
<feature type="region of interest" description="Disordered" evidence="15">
    <location>
        <begin position="1"/>
        <end position="24"/>
    </location>
</feature>
<evidence type="ECO:0000256" key="4">
    <source>
        <dbReference type="ARBA" id="ARBA00022692"/>
    </source>
</evidence>
<keyword evidence="19" id="KW-1185">Reference proteome</keyword>
<evidence type="ECO:0000256" key="5">
    <source>
        <dbReference type="ARBA" id="ARBA00022737"/>
    </source>
</evidence>
<evidence type="ECO:0000256" key="9">
    <source>
        <dbReference type="ARBA" id="ARBA00023203"/>
    </source>
</evidence>
<feature type="region of interest" description="Disordered" evidence="15">
    <location>
        <begin position="1081"/>
        <end position="1102"/>
    </location>
</feature>
<keyword evidence="7 14" id="KW-0175">Coiled coil</keyword>
<reference evidence="19" key="1">
    <citation type="journal article" date="2011" name="Genome Res.">
        <title>Phylogeny-wide analysis of social amoeba genomes highlights ancient origins for complex intercellular communication.</title>
        <authorList>
            <person name="Heidel A.J."/>
            <person name="Lawal H.M."/>
            <person name="Felder M."/>
            <person name="Schilde C."/>
            <person name="Helps N.R."/>
            <person name="Tunggal B."/>
            <person name="Rivero F."/>
            <person name="John U."/>
            <person name="Schleicher M."/>
            <person name="Eichinger L."/>
            <person name="Platzer M."/>
            <person name="Noegel A.A."/>
            <person name="Schaap P."/>
            <person name="Gloeckner G."/>
        </authorList>
    </citation>
    <scope>NUCLEOTIDE SEQUENCE [LARGE SCALE GENOMIC DNA]</scope>
    <source>
        <strain evidence="19">SH3</strain>
    </source>
</reference>
<evidence type="ECO:0000256" key="2">
    <source>
        <dbReference type="ARBA" id="ARBA00004528"/>
    </source>
</evidence>
<dbReference type="Gene3D" id="1.10.418.10">
    <property type="entry name" value="Calponin-like domain"/>
    <property type="match status" value="2"/>
</dbReference>
<feature type="compositionally biased region" description="Polar residues" evidence="15">
    <location>
        <begin position="9"/>
        <end position="18"/>
    </location>
</feature>
<keyword evidence="6 16" id="KW-1133">Transmembrane helix</keyword>
<evidence type="ECO:0000256" key="15">
    <source>
        <dbReference type="SAM" id="MobiDB-lite"/>
    </source>
</evidence>
<dbReference type="PROSITE" id="PS50021">
    <property type="entry name" value="CH"/>
    <property type="match status" value="2"/>
</dbReference>
<dbReference type="GO" id="GO:0005856">
    <property type="term" value="C:cytoskeleton"/>
    <property type="evidence" value="ECO:0007669"/>
    <property type="project" value="UniProtKB-SubCell"/>
</dbReference>
<feature type="transmembrane region" description="Helical" evidence="16">
    <location>
        <begin position="1192"/>
        <end position="1211"/>
    </location>
</feature>
<dbReference type="GO" id="GO:0005737">
    <property type="term" value="C:cytoplasm"/>
    <property type="evidence" value="ECO:0007669"/>
    <property type="project" value="UniProtKB-ARBA"/>
</dbReference>
<evidence type="ECO:0000256" key="16">
    <source>
        <dbReference type="SAM" id="Phobius"/>
    </source>
</evidence>
<dbReference type="GO" id="GO:0031965">
    <property type="term" value="C:nuclear membrane"/>
    <property type="evidence" value="ECO:0007669"/>
    <property type="project" value="UniProtKB-SubCell"/>
</dbReference>
<dbReference type="InterPro" id="IPR001589">
    <property type="entry name" value="Actinin_actin-bd_CS"/>
</dbReference>
<evidence type="ECO:0000256" key="3">
    <source>
        <dbReference type="ARBA" id="ARBA00022490"/>
    </source>
</evidence>
<evidence type="ECO:0000256" key="6">
    <source>
        <dbReference type="ARBA" id="ARBA00022989"/>
    </source>
</evidence>
<dbReference type="GO" id="GO:0003779">
    <property type="term" value="F:actin binding"/>
    <property type="evidence" value="ECO:0007669"/>
    <property type="project" value="UniProtKB-KW"/>
</dbReference>
<dbReference type="EMBL" id="GL883006">
    <property type="protein sequence ID" value="EGG24906.1"/>
    <property type="molecule type" value="Genomic_DNA"/>
</dbReference>
<dbReference type="KEGG" id="dfa:DFA_03151"/>
<gene>
    <name evidence="18" type="primary">abpD</name>
    <name evidence="18" type="ORF">DFA_03151</name>
</gene>
<dbReference type="InterPro" id="IPR036872">
    <property type="entry name" value="CH_dom_sf"/>
</dbReference>
<feature type="coiled-coil region" evidence="14">
    <location>
        <begin position="491"/>
        <end position="893"/>
    </location>
</feature>
<keyword evidence="4 16" id="KW-0812">Transmembrane</keyword>
<sequence length="1220" mass="140862">MMKTEVEQQHQQQINDINKSSKETKGTDGWVLAQKKVFTNWCNIYLGLRELSIKDVQLDLEDGILLANLLEVLSGSNSILSKCTKLKNRLHKVNNINFSLKFIAEEGIKMVGCGAEDIADGNLKLIMGLIWTLIKSYQIQSLSLSLPQQQQSPQKINSLNGSSQNLKQFVSANEVLLQWTRTQLQDYNNIVVNDFTKSFQNGIVFCSLIHKLIPEAIDINSLNPDQALENLQLAFDTAKQALGIPSILEAKDIIEEPDELCIITYLSLFPKVYQKFLDPTVENKRFSVSLTPTKRFNNRSSQTLNTTDINNSFREQQQQDNQQKQQQPLALIVEEKQQQEEQEKKKKQQQEEEEEKKKQQEEEERKKKEQLEKLKQQQEEEEEERKKQLEKLEQEHSDQLNTLNQRIESLEKSLDQKEKEKEAKMTELQDQREFTAEFLKEILDLKNTLSNGVNLDSEQLSQFEASLKENDKLLSDLASAQDRQLVKDGTINSLKSIIEEKDRRLQELQTKAASLASADEQAQILRLEFEELKSKCQCQTLVIVLRERVQELERLEKESADAKQEQDQVVATLRLEKENMINEHSEQVNQLKQRLQERNSEREESKQKELEELHGTIDQLKGTISDLQREVSSEKGKWDTLNQSGREQREELEKEIEQLKQQTNNMLADKQEALKEKEGLETRLAEALAAQQGNWKEIIQEKEKANEALQAKIESIHQLKTTAIDQLQEERLKLLAEVEQVKQSTTQQLNDKLGSIEQLSQEKGLLLTELEETKKSSNQQLQEKITSFEQLQQKTDQLVEEKSKLIVEMDQVRQTSSQELVGVQNQLDSLSKKYDTLNQQHTSLLQQQSSNTNDTISLMSQQLSQLTTRYDQLESENVNLAQTNKDLENKIEQSALGTGSLQKKLEHISKQFAGLDDRNQHLARESEDKTAQIRDISIELHNITIKYDTLQSNYQRMVQDHSMEREQLNLSTSDLENKYGASLKEINLGKSLIGQADEKNESLSNNLKQLEEKYNNLTTQFNNLQQKLKDQQDKHILELQQASRKSKDDNSNISTKEQQEFESRIDNLNKQLKDREETIDKQQKLLHKQQQNQQQNQPPLSTTKEYDILEKRIMEEVAKNPQSSLQRVYRLANEKYFVNSKIVNITVDKSNQSLLANSDDMAVPVPLSKLFLKEPMIMVNPNQIGTTPSSSFSWKMLLFGGIFLALFYGYARPNALTRPN</sequence>
<organism evidence="18 19">
    <name type="scientific">Cavenderia fasciculata</name>
    <name type="common">Slime mold</name>
    <name type="synonym">Dictyostelium fasciculatum</name>
    <dbReference type="NCBI Taxonomy" id="261658"/>
    <lineage>
        <taxon>Eukaryota</taxon>
        <taxon>Amoebozoa</taxon>
        <taxon>Evosea</taxon>
        <taxon>Eumycetozoa</taxon>
        <taxon>Dictyostelia</taxon>
        <taxon>Acytosteliales</taxon>
        <taxon>Cavenderiaceae</taxon>
        <taxon>Cavenderia</taxon>
    </lineage>
</organism>
<feature type="region of interest" description="Disordered" evidence="15">
    <location>
        <begin position="356"/>
        <end position="403"/>
    </location>
</feature>
<evidence type="ECO:0000256" key="13">
    <source>
        <dbReference type="ARBA" id="ARBA00060498"/>
    </source>
</evidence>
<dbReference type="Pfam" id="PF00307">
    <property type="entry name" value="CH"/>
    <property type="match status" value="2"/>
</dbReference>
<dbReference type="PANTHER" id="PTHR11915">
    <property type="entry name" value="SPECTRIN/FILAMIN RELATED CYTOSKELETAL PROTEIN"/>
    <property type="match status" value="1"/>
</dbReference>
<dbReference type="Proteomes" id="UP000007797">
    <property type="component" value="Unassembled WGS sequence"/>
</dbReference>
<dbReference type="GeneID" id="14876861"/>
<evidence type="ECO:0000256" key="12">
    <source>
        <dbReference type="ARBA" id="ARBA00060457"/>
    </source>
</evidence>
<feature type="compositionally biased region" description="Low complexity" evidence="15">
    <location>
        <begin position="1088"/>
        <end position="1097"/>
    </location>
</feature>
<feature type="compositionally biased region" description="Basic and acidic residues" evidence="15">
    <location>
        <begin position="356"/>
        <end position="398"/>
    </location>
</feature>
<evidence type="ECO:0000256" key="8">
    <source>
        <dbReference type="ARBA" id="ARBA00023136"/>
    </source>
</evidence>
<name>F4PGS2_CACFS</name>
<dbReference type="AlphaFoldDB" id="F4PGS2"/>
<protein>
    <submittedName>
        <fullName evidence="18">Interaptin</fullName>
    </submittedName>
</protein>
<evidence type="ECO:0000259" key="17">
    <source>
        <dbReference type="PROSITE" id="PS50021"/>
    </source>
</evidence>
<keyword evidence="8 16" id="KW-0472">Membrane</keyword>
<dbReference type="InterPro" id="IPR001715">
    <property type="entry name" value="CH_dom"/>
</dbReference>
<dbReference type="SUPFAM" id="SSF47576">
    <property type="entry name" value="Calponin-homology domain, CH-domain"/>
    <property type="match status" value="1"/>
</dbReference>
<keyword evidence="9" id="KW-0009">Actin-binding</keyword>
<feature type="domain" description="Calponin-homology (CH)" evidence="17">
    <location>
        <begin position="32"/>
        <end position="138"/>
    </location>
</feature>
<dbReference type="SMART" id="SM00033">
    <property type="entry name" value="CH"/>
    <property type="match status" value="2"/>
</dbReference>